<dbReference type="EMBL" id="AP024484">
    <property type="protein sequence ID" value="BCS84609.1"/>
    <property type="molecule type" value="Genomic_DNA"/>
</dbReference>
<gene>
    <name evidence="1" type="ORF">prwr041_05020</name>
</gene>
<dbReference type="Proteomes" id="UP001319045">
    <property type="component" value="Chromosome"/>
</dbReference>
<evidence type="ECO:0000313" key="1">
    <source>
        <dbReference type="EMBL" id="BCS84609.1"/>
    </source>
</evidence>
<proteinExistence type="predicted"/>
<accession>A0ABM7NVT4</accession>
<name>A0ABM7NVT4_9BACT</name>
<evidence type="ECO:0000313" key="2">
    <source>
        <dbReference type="Proteomes" id="UP001319045"/>
    </source>
</evidence>
<keyword evidence="2" id="KW-1185">Reference proteome</keyword>
<reference evidence="1 2" key="1">
    <citation type="journal article" date="2022" name="Int. J. Syst. Evol. Microbiol.">
        <title>Prevotella herbatica sp. nov., a plant polysaccharide-decomposing anaerobic bacterium isolated from a methanogenic reactor.</title>
        <authorList>
            <person name="Uek A."/>
            <person name="Tonouchi A."/>
            <person name="Kaku N."/>
            <person name="Ueki K."/>
        </authorList>
    </citation>
    <scope>NUCLEOTIDE SEQUENCE [LARGE SCALE GENOMIC DNA]</scope>
    <source>
        <strain evidence="1 2">WR041</strain>
    </source>
</reference>
<protein>
    <submittedName>
        <fullName evidence="1">Uncharacterized protein</fullName>
    </submittedName>
</protein>
<sequence>MVENAKKIDIMLTNPNSEGGRNWAIMNVQSICIPILENLSTMLHIVPDIVLFVFI</sequence>
<organism evidence="1 2">
    <name type="scientific">Prevotella herbatica</name>
    <dbReference type="NCBI Taxonomy" id="2801997"/>
    <lineage>
        <taxon>Bacteria</taxon>
        <taxon>Pseudomonadati</taxon>
        <taxon>Bacteroidota</taxon>
        <taxon>Bacteroidia</taxon>
        <taxon>Bacteroidales</taxon>
        <taxon>Prevotellaceae</taxon>
        <taxon>Prevotella</taxon>
    </lineage>
</organism>